<protein>
    <submittedName>
        <fullName evidence="1">Uncharacterized protein</fullName>
    </submittedName>
</protein>
<evidence type="ECO:0000313" key="2">
    <source>
        <dbReference type="Proteomes" id="UP000242861"/>
    </source>
</evidence>
<name>A0A2I0CTM8_9PSED</name>
<sequence length="129" mass="14508">MSTSNTRQINGVTAAYSPSQEFRFFLYDPEGFDFLYFRSPEDRNKAAEEVISAYLDDGWSEEVENVIAGEITHTCDKINVVPRPDEVDEDGLDGEGNYWAEEWDCKCDYGLTPVAAAADETEQCLEQSA</sequence>
<dbReference type="RefSeq" id="WP_101192712.1">
    <property type="nucleotide sequence ID" value="NZ_PIYS01000003.1"/>
</dbReference>
<dbReference type="Proteomes" id="UP000242861">
    <property type="component" value="Unassembled WGS sequence"/>
</dbReference>
<gene>
    <name evidence="1" type="ORF">CW360_03020</name>
</gene>
<accession>A0A2I0CTM8</accession>
<evidence type="ECO:0000313" key="1">
    <source>
        <dbReference type="EMBL" id="PKF72701.1"/>
    </source>
</evidence>
<dbReference type="EMBL" id="PIYS01000003">
    <property type="protein sequence ID" value="PKF72701.1"/>
    <property type="molecule type" value="Genomic_DNA"/>
</dbReference>
<proteinExistence type="predicted"/>
<dbReference type="AlphaFoldDB" id="A0A2I0CTM8"/>
<reference evidence="2" key="1">
    <citation type="submission" date="2017-12" db="EMBL/GenBank/DDBJ databases">
        <authorList>
            <person name="Yu X.-Y."/>
        </authorList>
    </citation>
    <scope>NUCLEOTIDE SEQUENCE [LARGE SCALE GENOMIC DNA]</scope>
    <source>
        <strain evidence="2">ZYSR67-Z</strain>
    </source>
</reference>
<comment type="caution">
    <text evidence="1">The sequence shown here is derived from an EMBL/GenBank/DDBJ whole genome shotgun (WGS) entry which is preliminary data.</text>
</comment>
<organism evidence="1 2">
    <name type="scientific">Pseudomonas fluvialis</name>
    <dbReference type="NCBI Taxonomy" id="1793966"/>
    <lineage>
        <taxon>Bacteria</taxon>
        <taxon>Pseudomonadati</taxon>
        <taxon>Pseudomonadota</taxon>
        <taxon>Gammaproteobacteria</taxon>
        <taxon>Pseudomonadales</taxon>
        <taxon>Pseudomonadaceae</taxon>
        <taxon>Pseudomonas</taxon>
    </lineage>
</organism>